<dbReference type="GO" id="GO:0003700">
    <property type="term" value="F:DNA-binding transcription factor activity"/>
    <property type="evidence" value="ECO:0007669"/>
    <property type="project" value="InterPro"/>
</dbReference>
<dbReference type="Gene3D" id="1.20.120.530">
    <property type="entry name" value="GntR ligand-binding domain-like"/>
    <property type="match status" value="1"/>
</dbReference>
<keyword evidence="7" id="KW-1185">Reference proteome</keyword>
<dbReference type="CDD" id="cd07377">
    <property type="entry name" value="WHTH_GntR"/>
    <property type="match status" value="1"/>
</dbReference>
<dbReference type="Proteomes" id="UP000325291">
    <property type="component" value="Unassembled WGS sequence"/>
</dbReference>
<gene>
    <name evidence="6" type="ORF">FLO80_09255</name>
</gene>
<reference evidence="6 7" key="1">
    <citation type="submission" date="2019-07" db="EMBL/GenBank/DDBJ databases">
        <title>Aquicoccus porphyridii gen. nov., sp. nov., isolated from a small marine red alga, Porphyridium marinum.</title>
        <authorList>
            <person name="Liu L."/>
        </authorList>
    </citation>
    <scope>NUCLEOTIDE SEQUENCE [LARGE SCALE GENOMIC DNA]</scope>
    <source>
        <strain evidence="6 7">L1 8-17</strain>
    </source>
</reference>
<feature type="region of interest" description="Disordered" evidence="4">
    <location>
        <begin position="241"/>
        <end position="267"/>
    </location>
</feature>
<evidence type="ECO:0000313" key="6">
    <source>
        <dbReference type="EMBL" id="KAA0916291.1"/>
    </source>
</evidence>
<dbReference type="InterPro" id="IPR011711">
    <property type="entry name" value="GntR_C"/>
</dbReference>
<accession>A0A5A9ZGD5</accession>
<keyword evidence="1" id="KW-0805">Transcription regulation</keyword>
<dbReference type="InterPro" id="IPR000524">
    <property type="entry name" value="Tscrpt_reg_HTH_GntR"/>
</dbReference>
<evidence type="ECO:0000256" key="1">
    <source>
        <dbReference type="ARBA" id="ARBA00023015"/>
    </source>
</evidence>
<dbReference type="SUPFAM" id="SSF46785">
    <property type="entry name" value="Winged helix' DNA-binding domain"/>
    <property type="match status" value="1"/>
</dbReference>
<dbReference type="Gene3D" id="1.10.10.10">
    <property type="entry name" value="Winged helix-like DNA-binding domain superfamily/Winged helix DNA-binding domain"/>
    <property type="match status" value="1"/>
</dbReference>
<organism evidence="6 7">
    <name type="scientific">Aquicoccus porphyridii</name>
    <dbReference type="NCBI Taxonomy" id="1852029"/>
    <lineage>
        <taxon>Bacteria</taxon>
        <taxon>Pseudomonadati</taxon>
        <taxon>Pseudomonadota</taxon>
        <taxon>Alphaproteobacteria</taxon>
        <taxon>Rhodobacterales</taxon>
        <taxon>Paracoccaceae</taxon>
        <taxon>Aquicoccus</taxon>
    </lineage>
</organism>
<dbReference type="PANTHER" id="PTHR43537">
    <property type="entry name" value="TRANSCRIPTIONAL REGULATOR, GNTR FAMILY"/>
    <property type="match status" value="1"/>
</dbReference>
<dbReference type="SMART" id="SM00895">
    <property type="entry name" value="FCD"/>
    <property type="match status" value="1"/>
</dbReference>
<dbReference type="PANTHER" id="PTHR43537:SF5">
    <property type="entry name" value="UXU OPERON TRANSCRIPTIONAL REGULATOR"/>
    <property type="match status" value="1"/>
</dbReference>
<comment type="caution">
    <text evidence="6">The sequence shown here is derived from an EMBL/GenBank/DDBJ whole genome shotgun (WGS) entry which is preliminary data.</text>
</comment>
<dbReference type="InterPro" id="IPR036388">
    <property type="entry name" value="WH-like_DNA-bd_sf"/>
</dbReference>
<evidence type="ECO:0000256" key="2">
    <source>
        <dbReference type="ARBA" id="ARBA00023125"/>
    </source>
</evidence>
<keyword evidence="3" id="KW-0804">Transcription</keyword>
<name>A0A5A9ZGD5_9RHOB</name>
<dbReference type="InterPro" id="IPR008920">
    <property type="entry name" value="TF_FadR/GntR_C"/>
</dbReference>
<feature type="compositionally biased region" description="Basic and acidic residues" evidence="4">
    <location>
        <begin position="241"/>
        <end position="261"/>
    </location>
</feature>
<evidence type="ECO:0000256" key="3">
    <source>
        <dbReference type="ARBA" id="ARBA00023163"/>
    </source>
</evidence>
<dbReference type="AlphaFoldDB" id="A0A5A9ZGD5"/>
<dbReference type="EMBL" id="VINQ01000005">
    <property type="protein sequence ID" value="KAA0916291.1"/>
    <property type="molecule type" value="Genomic_DNA"/>
</dbReference>
<dbReference type="SMART" id="SM00345">
    <property type="entry name" value="HTH_GNTR"/>
    <property type="match status" value="1"/>
</dbReference>
<dbReference type="PROSITE" id="PS50949">
    <property type="entry name" value="HTH_GNTR"/>
    <property type="match status" value="1"/>
</dbReference>
<protein>
    <submittedName>
        <fullName evidence="6">GntR family transcriptional regulator</fullName>
    </submittedName>
</protein>
<keyword evidence="2" id="KW-0238">DNA-binding</keyword>
<dbReference type="RefSeq" id="WP_111366159.1">
    <property type="nucleotide sequence ID" value="NZ_JASHJG010000016.1"/>
</dbReference>
<dbReference type="Pfam" id="PF07729">
    <property type="entry name" value="FCD"/>
    <property type="match status" value="1"/>
</dbReference>
<sequence length="267" mass="30178">MKTKASFRRTAMSDSSGDPLAWRGHRDLPERISDDLTRRIMAGEFRNGDRLVEADLAGFYNVSRGPIRDAIRILTNRGLADFYPRRGAVVGGFDTETLADALNIHATLSGFSARYAALMWTPPALAELTRRVEALEALARDETCKPLRFALTSGRIGTALARCSDSAILQRTMMSNANDIIWALLWREFHVDFRTPERRRENAEIWREVLTHVTARDAEAADRTMQELIFQCRDEALKVLKPGEGDEETDPRRVLHNDLSRFRSSGS</sequence>
<evidence type="ECO:0000259" key="5">
    <source>
        <dbReference type="PROSITE" id="PS50949"/>
    </source>
</evidence>
<dbReference type="GO" id="GO:0003677">
    <property type="term" value="F:DNA binding"/>
    <property type="evidence" value="ECO:0007669"/>
    <property type="project" value="UniProtKB-KW"/>
</dbReference>
<proteinExistence type="predicted"/>
<dbReference type="InterPro" id="IPR036390">
    <property type="entry name" value="WH_DNA-bd_sf"/>
</dbReference>
<feature type="domain" description="HTH gntR-type" evidence="5">
    <location>
        <begin position="26"/>
        <end position="93"/>
    </location>
</feature>
<evidence type="ECO:0000256" key="4">
    <source>
        <dbReference type="SAM" id="MobiDB-lite"/>
    </source>
</evidence>
<dbReference type="Pfam" id="PF00392">
    <property type="entry name" value="GntR"/>
    <property type="match status" value="1"/>
</dbReference>
<dbReference type="SUPFAM" id="SSF48008">
    <property type="entry name" value="GntR ligand-binding domain-like"/>
    <property type="match status" value="1"/>
</dbReference>
<evidence type="ECO:0000313" key="7">
    <source>
        <dbReference type="Proteomes" id="UP000325291"/>
    </source>
</evidence>
<feature type="region of interest" description="Disordered" evidence="4">
    <location>
        <begin position="1"/>
        <end position="24"/>
    </location>
</feature>